<dbReference type="GO" id="GO:0046872">
    <property type="term" value="F:metal ion binding"/>
    <property type="evidence" value="ECO:0007669"/>
    <property type="project" value="UniProtKB-KW"/>
</dbReference>
<evidence type="ECO:0000256" key="1">
    <source>
        <dbReference type="ARBA" id="ARBA00006336"/>
    </source>
</evidence>
<comment type="pathway">
    <text evidence="5">Cofactor biosynthesis; nicotinate biosynthesis; nicotinate from nicotinamide: step 1/1.</text>
</comment>
<evidence type="ECO:0000313" key="9">
    <source>
        <dbReference type="EMBL" id="SVA10620.1"/>
    </source>
</evidence>
<protein>
    <recommendedName>
        <fullName evidence="6">nicotinamidase</fullName>
        <ecNumber evidence="6">3.5.1.19</ecNumber>
    </recommendedName>
    <alternativeName>
        <fullName evidence="7">Nicotinamide deamidase</fullName>
    </alternativeName>
</protein>
<dbReference type="Pfam" id="PF00857">
    <property type="entry name" value="Isochorismatase"/>
    <property type="match status" value="2"/>
</dbReference>
<evidence type="ECO:0000256" key="5">
    <source>
        <dbReference type="ARBA" id="ARBA00037900"/>
    </source>
</evidence>
<evidence type="ECO:0000256" key="3">
    <source>
        <dbReference type="ARBA" id="ARBA00022723"/>
    </source>
</evidence>
<feature type="domain" description="Isochorismatase-like" evidence="8">
    <location>
        <begin position="125"/>
        <end position="195"/>
    </location>
</feature>
<dbReference type="PANTHER" id="PTHR11080:SF2">
    <property type="entry name" value="LD05707P"/>
    <property type="match status" value="1"/>
</dbReference>
<accession>A0A381T323</accession>
<feature type="domain" description="Isochorismatase-like" evidence="8">
    <location>
        <begin position="2"/>
        <end position="111"/>
    </location>
</feature>
<comment type="similarity">
    <text evidence="1">Belongs to the isochorismatase family.</text>
</comment>
<dbReference type="GO" id="GO:0008936">
    <property type="term" value="F:nicotinamidase activity"/>
    <property type="evidence" value="ECO:0007669"/>
    <property type="project" value="UniProtKB-EC"/>
</dbReference>
<dbReference type="InterPro" id="IPR052347">
    <property type="entry name" value="Isochorismatase_Nicotinamidase"/>
</dbReference>
<dbReference type="PANTHER" id="PTHR11080">
    <property type="entry name" value="PYRAZINAMIDASE/NICOTINAMIDASE"/>
    <property type="match status" value="1"/>
</dbReference>
<dbReference type="InterPro" id="IPR036380">
    <property type="entry name" value="Isochorismatase-like_sf"/>
</dbReference>
<dbReference type="EMBL" id="UINC01003953">
    <property type="protein sequence ID" value="SVA10620.1"/>
    <property type="molecule type" value="Genomic_DNA"/>
</dbReference>
<organism evidence="9">
    <name type="scientific">marine metagenome</name>
    <dbReference type="NCBI Taxonomy" id="408172"/>
    <lineage>
        <taxon>unclassified sequences</taxon>
        <taxon>metagenomes</taxon>
        <taxon>ecological metagenomes</taxon>
    </lineage>
</organism>
<dbReference type="Gene3D" id="3.40.50.850">
    <property type="entry name" value="Isochorismatase-like"/>
    <property type="match status" value="1"/>
</dbReference>
<dbReference type="GO" id="GO:0019363">
    <property type="term" value="P:pyridine nucleotide biosynthetic process"/>
    <property type="evidence" value="ECO:0007669"/>
    <property type="project" value="UniProtKB-KW"/>
</dbReference>
<dbReference type="CDD" id="cd01011">
    <property type="entry name" value="nicotinamidase"/>
    <property type="match status" value="1"/>
</dbReference>
<dbReference type="InterPro" id="IPR000868">
    <property type="entry name" value="Isochorismatase-like_dom"/>
</dbReference>
<reference evidence="9" key="1">
    <citation type="submission" date="2018-05" db="EMBL/GenBank/DDBJ databases">
        <authorList>
            <person name="Lanie J.A."/>
            <person name="Ng W.-L."/>
            <person name="Kazmierczak K.M."/>
            <person name="Andrzejewski T.M."/>
            <person name="Davidsen T.M."/>
            <person name="Wayne K.J."/>
            <person name="Tettelin H."/>
            <person name="Glass J.I."/>
            <person name="Rusch D."/>
            <person name="Podicherti R."/>
            <person name="Tsui H.-C.T."/>
            <person name="Winkler M.E."/>
        </authorList>
    </citation>
    <scope>NUCLEOTIDE SEQUENCE</scope>
</reference>
<gene>
    <name evidence="9" type="ORF">METZ01_LOCUS63474</name>
</gene>
<evidence type="ECO:0000256" key="4">
    <source>
        <dbReference type="ARBA" id="ARBA00022801"/>
    </source>
</evidence>
<sequence length="196" mass="21630">MTALVIVDVQNDFLINGSLEVPFGNDVIEPINHIIKNYSLVVATKDWHPLDHVSFASNHPGKKVGDVVKVDNLDQILWPDHCVQKSKGSDFPATLNAKTIKKIIFKGTNSQIDSYSGFHDNGKIRSTGLSDYLKAKNITSVDYVGLVTEYCIKFTVLDSISEGFKTRVILNGIKGINLPESNKALNEMQSKGVELL</sequence>
<keyword evidence="2" id="KW-0662">Pyridine nucleotide biosynthesis</keyword>
<evidence type="ECO:0000259" key="8">
    <source>
        <dbReference type="Pfam" id="PF00857"/>
    </source>
</evidence>
<dbReference type="NCBIfam" id="NF008623">
    <property type="entry name" value="PRK11609.1"/>
    <property type="match status" value="1"/>
</dbReference>
<keyword evidence="4" id="KW-0378">Hydrolase</keyword>
<keyword evidence="3" id="KW-0479">Metal-binding</keyword>
<evidence type="ECO:0000256" key="6">
    <source>
        <dbReference type="ARBA" id="ARBA00039017"/>
    </source>
</evidence>
<dbReference type="SUPFAM" id="SSF52499">
    <property type="entry name" value="Isochorismatase-like hydrolases"/>
    <property type="match status" value="1"/>
</dbReference>
<name>A0A381T323_9ZZZZ</name>
<evidence type="ECO:0000256" key="7">
    <source>
        <dbReference type="ARBA" id="ARBA00043224"/>
    </source>
</evidence>
<proteinExistence type="inferred from homology"/>
<evidence type="ECO:0000256" key="2">
    <source>
        <dbReference type="ARBA" id="ARBA00022642"/>
    </source>
</evidence>
<dbReference type="EC" id="3.5.1.19" evidence="6"/>
<dbReference type="AlphaFoldDB" id="A0A381T323"/>